<organism evidence="1 2">
    <name type="scientific">Iocasia fonsfrigidae</name>
    <dbReference type="NCBI Taxonomy" id="2682810"/>
    <lineage>
        <taxon>Bacteria</taxon>
        <taxon>Bacillati</taxon>
        <taxon>Bacillota</taxon>
        <taxon>Clostridia</taxon>
        <taxon>Halanaerobiales</taxon>
        <taxon>Halanaerobiaceae</taxon>
        <taxon>Iocasia</taxon>
    </lineage>
</organism>
<dbReference type="KEGG" id="ifn:GM661_10445"/>
<dbReference type="AlphaFoldDB" id="A0A8A7KKI1"/>
<gene>
    <name evidence="1" type="ORF">GM661_10445</name>
</gene>
<dbReference type="RefSeq" id="WP_125990568.1">
    <property type="nucleotide sequence ID" value="NZ_CP046640.1"/>
</dbReference>
<reference evidence="1" key="1">
    <citation type="submission" date="2019-12" db="EMBL/GenBank/DDBJ databases">
        <authorList>
            <person name="zhang j."/>
            <person name="sun C.M."/>
        </authorList>
    </citation>
    <scope>NUCLEOTIDE SEQUENCE</scope>
    <source>
        <strain evidence="1">NS-1</strain>
    </source>
</reference>
<dbReference type="EMBL" id="CP046640">
    <property type="protein sequence ID" value="QTL98362.1"/>
    <property type="molecule type" value="Genomic_DNA"/>
</dbReference>
<sequence length="74" mass="8622">MINYSIYPADVVFNEWDETELKYEEFTTSEGVILQVRRLNDNNVKIDRVISSNPEIYLRNDLAPGCILKNSLQL</sequence>
<dbReference type="Pfam" id="PF14035">
    <property type="entry name" value="YlzJ"/>
    <property type="match status" value="1"/>
</dbReference>
<accession>A0A8A7KKI1</accession>
<protein>
    <recommendedName>
        <fullName evidence="3">YlzJ-like protein</fullName>
    </recommendedName>
</protein>
<evidence type="ECO:0000313" key="2">
    <source>
        <dbReference type="Proteomes" id="UP000665020"/>
    </source>
</evidence>
<proteinExistence type="predicted"/>
<dbReference type="Proteomes" id="UP000665020">
    <property type="component" value="Chromosome"/>
</dbReference>
<evidence type="ECO:0008006" key="3">
    <source>
        <dbReference type="Google" id="ProtNLM"/>
    </source>
</evidence>
<name>A0A8A7KKI1_9FIRM</name>
<keyword evidence="2" id="KW-1185">Reference proteome</keyword>
<evidence type="ECO:0000313" key="1">
    <source>
        <dbReference type="EMBL" id="QTL98362.1"/>
    </source>
</evidence>
<dbReference type="InterPro" id="IPR025619">
    <property type="entry name" value="YlzJ"/>
</dbReference>